<dbReference type="InterPro" id="IPR001646">
    <property type="entry name" value="5peptide_repeat"/>
</dbReference>
<gene>
    <name evidence="2" type="ORF">Q664_46005</name>
</gene>
<name>A0A084SGX3_9BACT</name>
<dbReference type="RefSeq" id="WP_043411382.1">
    <property type="nucleotide sequence ID" value="NZ_JPMI01000351.1"/>
</dbReference>
<accession>A0A084SGX3</accession>
<dbReference type="EMBL" id="JPMI01000351">
    <property type="protein sequence ID" value="KFA87708.1"/>
    <property type="molecule type" value="Genomic_DNA"/>
</dbReference>
<sequence>MTSRVLAPWALASVLLLGGASGCAPDATFPEESLPLQSTAQPAMSLNGIELNGIELNGTNLNGTNLNGTNLNGLSAIGLNAPDFRAWFNQDVTRHAMLMKYVVQCAVPAGQQRTFMNLQTLTTYTWSGALGLAPDWASGQPATTAELRIVSACLAAHVNPYGQHVSISVLGLDAKGQPTPYTSEELESHGLREGCFFGDLFQNEPVLFVGNDGLSLSSGESTSRACAQGSTLQGCAPLVHVGQCEDICTRDASGTFYTSCTWNGVTYPPITTRVRQADLYSCGDGVCQVTERCGMGMSAASCGLDCGSC</sequence>
<evidence type="ECO:0000313" key="2">
    <source>
        <dbReference type="EMBL" id="KFA87708.1"/>
    </source>
</evidence>
<dbReference type="AlphaFoldDB" id="A0A084SGX3"/>
<dbReference type="PROSITE" id="PS51257">
    <property type="entry name" value="PROKAR_LIPOPROTEIN"/>
    <property type="match status" value="1"/>
</dbReference>
<reference evidence="2 3" key="1">
    <citation type="submission" date="2014-07" db="EMBL/GenBank/DDBJ databases">
        <title>Draft Genome Sequence of Gephyronic Acid Producer, Cystobacter violaceus Strain Cb vi76.</title>
        <authorList>
            <person name="Stevens D.C."/>
            <person name="Young J."/>
            <person name="Carmichael R."/>
            <person name="Tan J."/>
            <person name="Taylor R.E."/>
        </authorList>
    </citation>
    <scope>NUCLEOTIDE SEQUENCE [LARGE SCALE GENOMIC DNA]</scope>
    <source>
        <strain evidence="2 3">Cb vi76</strain>
    </source>
</reference>
<proteinExistence type="predicted"/>
<feature type="chain" id="PRO_5001781178" description="Pentapeptide repeat-containing protein" evidence="1">
    <location>
        <begin position="27"/>
        <end position="309"/>
    </location>
</feature>
<organism evidence="2 3">
    <name type="scientific">Archangium violaceum Cb vi76</name>
    <dbReference type="NCBI Taxonomy" id="1406225"/>
    <lineage>
        <taxon>Bacteria</taxon>
        <taxon>Pseudomonadati</taxon>
        <taxon>Myxococcota</taxon>
        <taxon>Myxococcia</taxon>
        <taxon>Myxococcales</taxon>
        <taxon>Cystobacterineae</taxon>
        <taxon>Archangiaceae</taxon>
        <taxon>Archangium</taxon>
    </lineage>
</organism>
<dbReference type="Pfam" id="PF00805">
    <property type="entry name" value="Pentapeptide"/>
    <property type="match status" value="1"/>
</dbReference>
<feature type="signal peptide" evidence="1">
    <location>
        <begin position="1"/>
        <end position="26"/>
    </location>
</feature>
<keyword evidence="1" id="KW-0732">Signal</keyword>
<comment type="caution">
    <text evidence="2">The sequence shown here is derived from an EMBL/GenBank/DDBJ whole genome shotgun (WGS) entry which is preliminary data.</text>
</comment>
<evidence type="ECO:0000256" key="1">
    <source>
        <dbReference type="SAM" id="SignalP"/>
    </source>
</evidence>
<protein>
    <recommendedName>
        <fullName evidence="4">Pentapeptide repeat-containing protein</fullName>
    </recommendedName>
</protein>
<evidence type="ECO:0008006" key="4">
    <source>
        <dbReference type="Google" id="ProtNLM"/>
    </source>
</evidence>
<dbReference type="Proteomes" id="UP000028547">
    <property type="component" value="Unassembled WGS sequence"/>
</dbReference>
<evidence type="ECO:0000313" key="3">
    <source>
        <dbReference type="Proteomes" id="UP000028547"/>
    </source>
</evidence>